<feature type="binding site" description="in other chain" evidence="11">
    <location>
        <position position="298"/>
    </location>
    <ligand>
        <name>K(+)</name>
        <dbReference type="ChEBI" id="CHEBI:29103"/>
        <note>ligand shared between two tetrameric partners</note>
    </ligand>
</feature>
<proteinExistence type="inferred from homology"/>
<feature type="binding site" evidence="11">
    <location>
        <position position="465"/>
    </location>
    <ligand>
        <name>K(+)</name>
        <dbReference type="ChEBI" id="CHEBI:29103"/>
        <note>ligand shared between two tetrameric partners</note>
    </ligand>
</feature>
<keyword evidence="5 11" id="KW-0658">Purine biosynthesis</keyword>
<dbReference type="RefSeq" id="WP_023162306.1">
    <property type="nucleotide sequence ID" value="NC_022592.1"/>
</dbReference>
<dbReference type="InterPro" id="IPR015875">
    <property type="entry name" value="IMP_DH/GMP_Rdtase_CS"/>
</dbReference>
<dbReference type="EC" id="1.1.1.205" evidence="11 14"/>
<evidence type="ECO:0000256" key="2">
    <source>
        <dbReference type="ARBA" id="ARBA00005502"/>
    </source>
</evidence>
<dbReference type="SMART" id="SM00116">
    <property type="entry name" value="CBS"/>
    <property type="match status" value="2"/>
</dbReference>
<dbReference type="Pfam" id="PF00571">
    <property type="entry name" value="CBS"/>
    <property type="match status" value="2"/>
</dbReference>
<protein>
    <recommendedName>
        <fullName evidence="11 14">Inosine-5'-monophosphate dehydrogenase</fullName>
        <shortName evidence="11">IMP dehydrogenase</shortName>
        <shortName evidence="11">IMPD</shortName>
        <shortName evidence="11">IMPDH</shortName>
        <ecNumber evidence="11 14">1.1.1.205</ecNumber>
    </recommendedName>
</protein>
<accession>A0ABN4BDM4</accession>
<evidence type="ECO:0000256" key="10">
    <source>
        <dbReference type="ARBA" id="ARBA00048028"/>
    </source>
</evidence>
<dbReference type="SUPFAM" id="SSF54631">
    <property type="entry name" value="CBS-domain pair"/>
    <property type="match status" value="1"/>
</dbReference>
<evidence type="ECO:0000259" key="15">
    <source>
        <dbReference type="PROSITE" id="PS51371"/>
    </source>
</evidence>
<comment type="cofactor">
    <cofactor evidence="1 11">
        <name>K(+)</name>
        <dbReference type="ChEBI" id="CHEBI:29103"/>
    </cofactor>
</comment>
<dbReference type="PANTHER" id="PTHR11911">
    <property type="entry name" value="INOSINE-5-MONOPHOSPHATE DEHYDROGENASE RELATED"/>
    <property type="match status" value="1"/>
</dbReference>
<keyword evidence="6 11" id="KW-0630">Potassium</keyword>
<feature type="active site" description="Proton acceptor" evidence="11">
    <location>
        <position position="399"/>
    </location>
</feature>
<evidence type="ECO:0000256" key="12">
    <source>
        <dbReference type="PROSITE-ProRule" id="PRU00703"/>
    </source>
</evidence>
<dbReference type="PIRSF" id="PIRSF000130">
    <property type="entry name" value="IMPDH"/>
    <property type="match status" value="1"/>
</dbReference>
<evidence type="ECO:0000313" key="17">
    <source>
        <dbReference type="Proteomes" id="UP000017590"/>
    </source>
</evidence>
<dbReference type="CDD" id="cd04601">
    <property type="entry name" value="CBS_pair_IMPDH"/>
    <property type="match status" value="1"/>
</dbReference>
<feature type="binding site" description="in other chain" evidence="11">
    <location>
        <position position="300"/>
    </location>
    <ligand>
        <name>K(+)</name>
        <dbReference type="ChEBI" id="CHEBI:29103"/>
        <note>ligand shared between two tetrameric partners</note>
    </ligand>
</feature>
<keyword evidence="9 12" id="KW-0129">CBS domain</keyword>
<organism evidence="16 17">
    <name type="scientific">Clostridium autoethanogenum DSM 10061</name>
    <dbReference type="NCBI Taxonomy" id="1341692"/>
    <lineage>
        <taxon>Bacteria</taxon>
        <taxon>Bacillati</taxon>
        <taxon>Bacillota</taxon>
        <taxon>Clostridia</taxon>
        <taxon>Eubacteriales</taxon>
        <taxon>Clostridiaceae</taxon>
        <taxon>Clostridium</taxon>
    </lineage>
</organism>
<dbReference type="GO" id="GO:0003938">
    <property type="term" value="F:IMP dehydrogenase activity"/>
    <property type="evidence" value="ECO:0007669"/>
    <property type="project" value="UniProtKB-EC"/>
</dbReference>
<dbReference type="PROSITE" id="PS00487">
    <property type="entry name" value="IMP_DH_GMP_RED"/>
    <property type="match status" value="1"/>
</dbReference>
<evidence type="ECO:0000256" key="13">
    <source>
        <dbReference type="RuleBase" id="RU003927"/>
    </source>
</evidence>
<dbReference type="Gene3D" id="3.20.20.70">
    <property type="entry name" value="Aldolase class I"/>
    <property type="match status" value="1"/>
</dbReference>
<feature type="binding site" description="in other chain" evidence="11">
    <location>
        <position position="303"/>
    </location>
    <ligand>
        <name>K(+)</name>
        <dbReference type="ChEBI" id="CHEBI:29103"/>
        <note>ligand shared between two tetrameric partners</note>
    </ligand>
</feature>
<dbReference type="SUPFAM" id="SSF51412">
    <property type="entry name" value="Inosine monophosphate dehydrogenase (IMPDH)"/>
    <property type="match status" value="1"/>
</dbReference>
<dbReference type="CDD" id="cd00381">
    <property type="entry name" value="IMPDH"/>
    <property type="match status" value="1"/>
</dbReference>
<evidence type="ECO:0000256" key="4">
    <source>
        <dbReference type="ARBA" id="ARBA00022749"/>
    </source>
</evidence>
<comment type="caution">
    <text evidence="11">Lacks conserved residue(s) required for the propagation of feature annotation.</text>
</comment>
<comment type="pathway">
    <text evidence="11 14">Purine metabolism; XMP biosynthesis via de novo pathway; XMP from IMP: step 1/1.</text>
</comment>
<comment type="subunit">
    <text evidence="11">Homotetramer.</text>
</comment>
<feature type="binding site" evidence="11">
    <location>
        <position position="246"/>
    </location>
    <ligand>
        <name>NAD(+)</name>
        <dbReference type="ChEBI" id="CHEBI:57540"/>
    </ligand>
</feature>
<comment type="activity regulation">
    <text evidence="11">Mycophenolic acid (MPA) is a non-competitive inhibitor that prevents formation of the closed enzyme conformation by binding to the same site as the amobile flap. In contrast, mizoribine monophosphate (MZP) is a competitive inhibitor that induces the closed conformation. MPA is a potent inhibitor of mammalian IMPDHs but a poor inhibitor of the bacterial enzymes. MZP is a more potent inhibitor of bacterial IMPDH.</text>
</comment>
<dbReference type="Proteomes" id="UP000017590">
    <property type="component" value="Chromosome"/>
</dbReference>
<evidence type="ECO:0000256" key="3">
    <source>
        <dbReference type="ARBA" id="ARBA00022723"/>
    </source>
</evidence>
<name>A0ABN4BDM4_9CLOT</name>
<dbReference type="SMART" id="SM01240">
    <property type="entry name" value="IMPDH"/>
    <property type="match status" value="1"/>
</dbReference>
<feature type="binding site" evidence="11">
    <location>
        <begin position="383"/>
        <end position="387"/>
    </location>
    <ligand>
        <name>IMP</name>
        <dbReference type="ChEBI" id="CHEBI:58053"/>
    </ligand>
</feature>
<evidence type="ECO:0000256" key="7">
    <source>
        <dbReference type="ARBA" id="ARBA00023002"/>
    </source>
</evidence>
<dbReference type="InterPro" id="IPR046342">
    <property type="entry name" value="CBS_dom_sf"/>
</dbReference>
<feature type="binding site" evidence="11">
    <location>
        <position position="411"/>
    </location>
    <ligand>
        <name>IMP</name>
        <dbReference type="ChEBI" id="CHEBI:58053"/>
    </ligand>
</feature>
<feature type="domain" description="CBS" evidence="15">
    <location>
        <begin position="152"/>
        <end position="212"/>
    </location>
</feature>
<evidence type="ECO:0000256" key="1">
    <source>
        <dbReference type="ARBA" id="ARBA00001958"/>
    </source>
</evidence>
<dbReference type="HAMAP" id="MF_01964">
    <property type="entry name" value="IMPDH"/>
    <property type="match status" value="1"/>
</dbReference>
<dbReference type="Pfam" id="PF00478">
    <property type="entry name" value="IMPDH"/>
    <property type="match status" value="1"/>
</dbReference>
<keyword evidence="17" id="KW-1185">Reference proteome</keyword>
<dbReference type="InterPro" id="IPR005990">
    <property type="entry name" value="IMP_DH"/>
</dbReference>
<feature type="binding site" evidence="11">
    <location>
        <begin position="359"/>
        <end position="360"/>
    </location>
    <ligand>
        <name>IMP</name>
        <dbReference type="ChEBI" id="CHEBI:58053"/>
    </ligand>
</feature>
<feature type="domain" description="CBS" evidence="15">
    <location>
        <begin position="93"/>
        <end position="148"/>
    </location>
</feature>
<comment type="catalytic activity">
    <reaction evidence="10 11 14">
        <text>IMP + NAD(+) + H2O = XMP + NADH + H(+)</text>
        <dbReference type="Rhea" id="RHEA:11708"/>
        <dbReference type="ChEBI" id="CHEBI:15377"/>
        <dbReference type="ChEBI" id="CHEBI:15378"/>
        <dbReference type="ChEBI" id="CHEBI:57464"/>
        <dbReference type="ChEBI" id="CHEBI:57540"/>
        <dbReference type="ChEBI" id="CHEBI:57945"/>
        <dbReference type="ChEBI" id="CHEBI:58053"/>
        <dbReference type="EC" id="1.1.1.205"/>
    </reaction>
</comment>
<dbReference type="InterPro" id="IPR001093">
    <property type="entry name" value="IMP_DH_GMPRt"/>
</dbReference>
<dbReference type="PANTHER" id="PTHR11911:SF111">
    <property type="entry name" value="INOSINE-5'-MONOPHOSPHATE DEHYDROGENASE"/>
    <property type="match status" value="1"/>
</dbReference>
<comment type="function">
    <text evidence="11">Catalyzes the conversion of inosine 5'-phosphate (IMP) to xanthosine 5'-phosphate (XMP), the first committed and rate-limiting step in the de novo synthesis of guanine nucleotides, and therefore plays an important role in the regulation of cell growth.</text>
</comment>
<evidence type="ECO:0000313" key="16">
    <source>
        <dbReference type="EMBL" id="AGY75794.1"/>
    </source>
</evidence>
<evidence type="ECO:0000256" key="5">
    <source>
        <dbReference type="ARBA" id="ARBA00022755"/>
    </source>
</evidence>
<sequence>MAKILKEAYTFDDVLLVPNKSEVLPREVSLATNLTKTIKLNIPLMSAGMDTVTDSKMAIAMAREGGIGIIHKNMTIEEQAMEVDKVKRQENGVITDPFYLSPDNSINDAMSLMSKYRISGVPITVDGKLVGIITNRDIVFETNYDKKISEVMTREKLITAPEDTTIEEAKEILKTSKIEKLPLVDKDNNLRGLITIKDIEKVKRFPNSAKDSRGRLLCGASVGVTKDMMERVSALVKVGVDVLNVDTAHGHSKGVLDAVKIIKEKYPEVQVIAGNIATAEAARDLIEAGADAIKVGIGPGSICTTRVISGVGVPQLTAVMDCVEEANKYGIPAIADGGIKYSGDIVKALAAGAKVVMMGSMFAGCEEAPGETEIYKGRSYKVYRGMGSLSAMACGSKDRYFQEGNKKLVPEGVEGRVPYKGSVADTVFQLLGGIRSGMGYLGSPTLKDLYEKATFVVQSSAGLRESHPHDISMTKEAPNYSVRQ</sequence>
<feature type="binding site" evidence="11">
    <location>
        <position position="467"/>
    </location>
    <ligand>
        <name>K(+)</name>
        <dbReference type="ChEBI" id="CHEBI:29103"/>
        <note>ligand shared between two tetrameric partners</note>
    </ligand>
</feature>
<evidence type="ECO:0000256" key="9">
    <source>
        <dbReference type="ARBA" id="ARBA00023122"/>
    </source>
</evidence>
<feature type="active site" description="Thioimidate intermediate" evidence="11">
    <location>
        <position position="303"/>
    </location>
</feature>
<dbReference type="NCBIfam" id="TIGR01302">
    <property type="entry name" value="IMP_dehydrog"/>
    <property type="match status" value="1"/>
</dbReference>
<dbReference type="InterPro" id="IPR000644">
    <property type="entry name" value="CBS_dom"/>
</dbReference>
<keyword evidence="7 11" id="KW-0560">Oxidoreductase</keyword>
<evidence type="ECO:0000256" key="14">
    <source>
        <dbReference type="RuleBase" id="RU003928"/>
    </source>
</evidence>
<gene>
    <name evidence="11 16" type="primary">guaB</name>
    <name evidence="16" type="ORF">CAETHG_1571</name>
</gene>
<reference evidence="17" key="1">
    <citation type="journal article" date="2014" name="Biotechnol. Biofuels">
        <title>Comparison of single-molecule sequencing and hybrid approaches for finishing the genome of Clostridium autoethanogenum and analysis of CRISPR systems in industrial relevant Clostridia.</title>
        <authorList>
            <person name="Brown S.D."/>
            <person name="Nagaraju S."/>
            <person name="Utturkar S."/>
            <person name="De Tissera S."/>
            <person name="Segovia S."/>
            <person name="Mitchell W."/>
            <person name="Land M.L."/>
            <person name="Dassanayake A."/>
            <person name="Kopke M."/>
        </authorList>
    </citation>
    <scope>NUCLEOTIDE SEQUENCE [LARGE SCALE GENOMIC DNA]</scope>
    <source>
        <strain evidence="17">DSM 10061</strain>
    </source>
</reference>
<comment type="similarity">
    <text evidence="2 11 13">Belongs to the IMPDH/GMPR family.</text>
</comment>
<keyword evidence="3 11" id="KW-0479">Metal-binding</keyword>
<feature type="binding site" evidence="11">
    <location>
        <begin position="296"/>
        <end position="298"/>
    </location>
    <ligand>
        <name>NAD(+)</name>
        <dbReference type="ChEBI" id="CHEBI:57540"/>
    </ligand>
</feature>
<keyword evidence="4 11" id="KW-0332">GMP biosynthesis</keyword>
<feature type="binding site" evidence="11">
    <location>
        <position position="466"/>
    </location>
    <ligand>
        <name>K(+)</name>
        <dbReference type="ChEBI" id="CHEBI:29103"/>
        <note>ligand shared between two tetrameric partners</note>
    </ligand>
</feature>
<dbReference type="EMBL" id="CP006763">
    <property type="protein sequence ID" value="AGY75794.1"/>
    <property type="molecule type" value="Genomic_DNA"/>
</dbReference>
<keyword evidence="8 11" id="KW-0520">NAD</keyword>
<dbReference type="InterPro" id="IPR013785">
    <property type="entry name" value="Aldolase_TIM"/>
</dbReference>
<evidence type="ECO:0000256" key="11">
    <source>
        <dbReference type="HAMAP-Rule" id="MF_01964"/>
    </source>
</evidence>
<feature type="binding site" evidence="11">
    <location>
        <begin position="336"/>
        <end position="338"/>
    </location>
    <ligand>
        <name>IMP</name>
        <dbReference type="ChEBI" id="CHEBI:58053"/>
    </ligand>
</feature>
<evidence type="ECO:0000256" key="8">
    <source>
        <dbReference type="ARBA" id="ARBA00023027"/>
    </source>
</evidence>
<dbReference type="PROSITE" id="PS51371">
    <property type="entry name" value="CBS"/>
    <property type="match status" value="2"/>
</dbReference>
<evidence type="ECO:0000256" key="6">
    <source>
        <dbReference type="ARBA" id="ARBA00022958"/>
    </source>
</evidence>
<feature type="binding site" evidence="11">
    <location>
        <position position="301"/>
    </location>
    <ligand>
        <name>IMP</name>
        <dbReference type="ChEBI" id="CHEBI:58053"/>
    </ligand>
</feature>